<dbReference type="GO" id="GO:0030474">
    <property type="term" value="P:spindle pole body duplication"/>
    <property type="evidence" value="ECO:0007669"/>
    <property type="project" value="TreeGrafter"/>
</dbReference>
<feature type="region of interest" description="Disordered" evidence="1">
    <location>
        <begin position="1"/>
        <end position="29"/>
    </location>
</feature>
<evidence type="ECO:0008006" key="4">
    <source>
        <dbReference type="Google" id="ProtNLM"/>
    </source>
</evidence>
<sequence length="261" mass="27791">MATQSLPSTPKAATPLAPTSEGTGTPGKWRHPMLAEIVRRQNAATFGEKNVKRLVWNGAAFIMTCALGGTVKEYSRKIFDAGDAFRDFSMLLCQLFLFVNILMALSPLFRPKDNLSDIPLTPTQRSLLGLDPSATPPATPGTTFATPPRYRLSTSRKPSPASRQSSPVSANASFSDRRPSAGTPYSPVSSPLLYKAVSNGGMDSGRRQSFGSSSFGASSFGESSLGPSTPSPLAGKRASLGVKNKWLYERSRRLSASNGAL</sequence>
<gene>
    <name evidence="2" type="ORF">N7460_008929</name>
</gene>
<dbReference type="GO" id="GO:0070762">
    <property type="term" value="C:nuclear pore transmembrane ring"/>
    <property type="evidence" value="ECO:0007669"/>
    <property type="project" value="TreeGrafter"/>
</dbReference>
<dbReference type="Proteomes" id="UP001219568">
    <property type="component" value="Unassembled WGS sequence"/>
</dbReference>
<reference evidence="2" key="2">
    <citation type="submission" date="2023-01" db="EMBL/GenBank/DDBJ databases">
        <authorList>
            <person name="Petersen C."/>
        </authorList>
    </citation>
    <scope>NUCLEOTIDE SEQUENCE</scope>
    <source>
        <strain evidence="2">IBT 15450</strain>
    </source>
</reference>
<feature type="compositionally biased region" description="Polar residues" evidence="1">
    <location>
        <begin position="152"/>
        <end position="174"/>
    </location>
</feature>
<evidence type="ECO:0000256" key="1">
    <source>
        <dbReference type="SAM" id="MobiDB-lite"/>
    </source>
</evidence>
<feature type="compositionally biased region" description="Low complexity" evidence="1">
    <location>
        <begin position="209"/>
        <end position="224"/>
    </location>
</feature>
<keyword evidence="3" id="KW-1185">Reference proteome</keyword>
<protein>
    <recommendedName>
        <fullName evidence="4">Nuclear pore complex component</fullName>
    </recommendedName>
</protein>
<dbReference type="PANTHER" id="PTHR28003:SF1">
    <property type="entry name" value="NUCLEOPORIN POM34"/>
    <property type="match status" value="1"/>
</dbReference>
<comment type="caution">
    <text evidence="2">The sequence shown here is derived from an EMBL/GenBank/DDBJ whole genome shotgun (WGS) entry which is preliminary data.</text>
</comment>
<accession>A0AAD6I7H7</accession>
<dbReference type="GO" id="GO:0005640">
    <property type="term" value="C:nuclear outer membrane"/>
    <property type="evidence" value="ECO:0007669"/>
    <property type="project" value="TreeGrafter"/>
</dbReference>
<dbReference type="EMBL" id="JAQJZL010000010">
    <property type="protein sequence ID" value="KAJ6034754.1"/>
    <property type="molecule type" value="Genomic_DNA"/>
</dbReference>
<dbReference type="PANTHER" id="PTHR28003">
    <property type="entry name" value="NUCLEOPORIN POM34"/>
    <property type="match status" value="1"/>
</dbReference>
<proteinExistence type="predicted"/>
<reference evidence="2" key="1">
    <citation type="journal article" date="2023" name="IMA Fungus">
        <title>Comparative genomic study of the Penicillium genus elucidates a diverse pangenome and 15 lateral gene transfer events.</title>
        <authorList>
            <person name="Petersen C."/>
            <person name="Sorensen T."/>
            <person name="Nielsen M.R."/>
            <person name="Sondergaard T.E."/>
            <person name="Sorensen J.L."/>
            <person name="Fitzpatrick D.A."/>
            <person name="Frisvad J.C."/>
            <person name="Nielsen K.L."/>
        </authorList>
    </citation>
    <scope>NUCLEOTIDE SEQUENCE</scope>
    <source>
        <strain evidence="2">IBT 15450</strain>
    </source>
</reference>
<name>A0AAD6I7H7_PENCN</name>
<feature type="region of interest" description="Disordered" evidence="1">
    <location>
        <begin position="204"/>
        <end position="239"/>
    </location>
</feature>
<evidence type="ECO:0000313" key="2">
    <source>
        <dbReference type="EMBL" id="KAJ6034754.1"/>
    </source>
</evidence>
<organism evidence="2 3">
    <name type="scientific">Penicillium canescens</name>
    <dbReference type="NCBI Taxonomy" id="5083"/>
    <lineage>
        <taxon>Eukaryota</taxon>
        <taxon>Fungi</taxon>
        <taxon>Dikarya</taxon>
        <taxon>Ascomycota</taxon>
        <taxon>Pezizomycotina</taxon>
        <taxon>Eurotiomycetes</taxon>
        <taxon>Eurotiomycetidae</taxon>
        <taxon>Eurotiales</taxon>
        <taxon>Aspergillaceae</taxon>
        <taxon>Penicillium</taxon>
    </lineage>
</organism>
<dbReference type="Pfam" id="PF08058">
    <property type="entry name" value="NPCC"/>
    <property type="match status" value="1"/>
</dbReference>
<feature type="region of interest" description="Disordered" evidence="1">
    <location>
        <begin position="126"/>
        <end position="187"/>
    </location>
</feature>
<dbReference type="InterPro" id="IPR012578">
    <property type="entry name" value="Nucl_pore_cmplx"/>
</dbReference>
<dbReference type="GO" id="GO:0006606">
    <property type="term" value="P:protein import into nucleus"/>
    <property type="evidence" value="ECO:0007669"/>
    <property type="project" value="TreeGrafter"/>
</dbReference>
<dbReference type="AlphaFoldDB" id="A0AAD6I7H7"/>
<evidence type="ECO:0000313" key="3">
    <source>
        <dbReference type="Proteomes" id="UP001219568"/>
    </source>
</evidence>